<dbReference type="CDD" id="cd20514">
    <property type="entry name" value="CYCLIN_CCNC_rpt2"/>
    <property type="match status" value="1"/>
</dbReference>
<dbReference type="SUPFAM" id="SSF47954">
    <property type="entry name" value="Cyclin-like"/>
    <property type="match status" value="2"/>
</dbReference>
<comment type="similarity">
    <text evidence="2">Belongs to the cyclin family.</text>
</comment>
<gene>
    <name evidence="5" type="ORF">NDN08_003405</name>
</gene>
<dbReference type="InterPro" id="IPR006671">
    <property type="entry name" value="Cyclin_N"/>
</dbReference>
<evidence type="ECO:0000313" key="6">
    <source>
        <dbReference type="Proteomes" id="UP001157974"/>
    </source>
</evidence>
<evidence type="ECO:0000256" key="3">
    <source>
        <dbReference type="SAM" id="MobiDB-lite"/>
    </source>
</evidence>
<feature type="compositionally biased region" description="Basic and acidic residues" evidence="3">
    <location>
        <begin position="260"/>
        <end position="288"/>
    </location>
</feature>
<dbReference type="InterPro" id="IPR043198">
    <property type="entry name" value="Cyclin/Ssn8"/>
</dbReference>
<dbReference type="Proteomes" id="UP001157974">
    <property type="component" value="Unassembled WGS sequence"/>
</dbReference>
<feature type="domain" description="Cyclin-like" evidence="4">
    <location>
        <begin position="50"/>
        <end position="141"/>
    </location>
</feature>
<dbReference type="InterPro" id="IPR031658">
    <property type="entry name" value="Cyclin_C_2"/>
</dbReference>
<name>A0AAV8UWE9_9RHOD</name>
<evidence type="ECO:0000256" key="1">
    <source>
        <dbReference type="ARBA" id="ARBA00023127"/>
    </source>
</evidence>
<sequence>MAANFWTSTHYVNWIRNAGTIQVEMNALRIRDSEYFTEEELISLQVYFAQFISTLARKAGLRQRIAATATVYYKRFYMRSGFVDHDPRLVAPVALYLAAKVEEHTVTAQKIINQLNLMYKGEHSYPYVVADIYDYEFMLISELDFDLVVFHPYRALMRYCSGSPLNSILRGAWAMVNDSYRTDVCMNYPPYLIAFACIYMAGSLDNMDMDTWMEKMNIEPGELSEVIRAISSVYEPGKTGKETSTLQLGEALEGKIQARFADRQKRKQEERQGKERSMEQWLRKDKGAAEPSSKGSKP</sequence>
<dbReference type="GO" id="GO:0016538">
    <property type="term" value="F:cyclin-dependent protein serine/threonine kinase regulator activity"/>
    <property type="evidence" value="ECO:0007669"/>
    <property type="project" value="InterPro"/>
</dbReference>
<dbReference type="SMART" id="SM00385">
    <property type="entry name" value="CYCLIN"/>
    <property type="match status" value="2"/>
</dbReference>
<feature type="domain" description="Cyclin-like" evidence="4">
    <location>
        <begin position="154"/>
        <end position="232"/>
    </location>
</feature>
<evidence type="ECO:0000256" key="2">
    <source>
        <dbReference type="RuleBase" id="RU000383"/>
    </source>
</evidence>
<dbReference type="CDD" id="cd20513">
    <property type="entry name" value="CYCLIN_CCNC_rpt1"/>
    <property type="match status" value="1"/>
</dbReference>
<dbReference type="GO" id="GO:0006357">
    <property type="term" value="P:regulation of transcription by RNA polymerase II"/>
    <property type="evidence" value="ECO:0007669"/>
    <property type="project" value="InterPro"/>
</dbReference>
<dbReference type="AlphaFoldDB" id="A0AAV8UWE9"/>
<dbReference type="Pfam" id="PF16899">
    <property type="entry name" value="Cyclin_C_2"/>
    <property type="match status" value="1"/>
</dbReference>
<protein>
    <recommendedName>
        <fullName evidence="4">Cyclin-like domain-containing protein</fullName>
    </recommendedName>
</protein>
<reference evidence="5 6" key="1">
    <citation type="journal article" date="2023" name="Nat. Commun.">
        <title>Origin of minicircular mitochondrial genomes in red algae.</title>
        <authorList>
            <person name="Lee Y."/>
            <person name="Cho C.H."/>
            <person name="Lee Y.M."/>
            <person name="Park S.I."/>
            <person name="Yang J.H."/>
            <person name="West J.A."/>
            <person name="Bhattacharya D."/>
            <person name="Yoon H.S."/>
        </authorList>
    </citation>
    <scope>NUCLEOTIDE SEQUENCE [LARGE SCALE GENOMIC DNA]</scope>
    <source>
        <strain evidence="5 6">CCMP1338</strain>
        <tissue evidence="5">Whole cell</tissue>
    </source>
</reference>
<evidence type="ECO:0000313" key="5">
    <source>
        <dbReference type="EMBL" id="KAJ8906921.1"/>
    </source>
</evidence>
<feature type="region of interest" description="Disordered" evidence="3">
    <location>
        <begin position="259"/>
        <end position="298"/>
    </location>
</feature>
<evidence type="ECO:0000259" key="4">
    <source>
        <dbReference type="SMART" id="SM00385"/>
    </source>
</evidence>
<comment type="caution">
    <text evidence="5">The sequence shown here is derived from an EMBL/GenBank/DDBJ whole genome shotgun (WGS) entry which is preliminary data.</text>
</comment>
<keyword evidence="1 2" id="KW-0195">Cyclin</keyword>
<dbReference type="EMBL" id="JAMWBK010000003">
    <property type="protein sequence ID" value="KAJ8906921.1"/>
    <property type="molecule type" value="Genomic_DNA"/>
</dbReference>
<dbReference type="Pfam" id="PF00134">
    <property type="entry name" value="Cyclin_N"/>
    <property type="match status" value="1"/>
</dbReference>
<accession>A0AAV8UWE9</accession>
<dbReference type="PIRSF" id="PIRSF028758">
    <property type="entry name" value="Cyclin, C/H/G types"/>
    <property type="match status" value="1"/>
</dbReference>
<proteinExistence type="inferred from homology"/>
<dbReference type="InterPro" id="IPR036915">
    <property type="entry name" value="Cyclin-like_sf"/>
</dbReference>
<dbReference type="InterPro" id="IPR013763">
    <property type="entry name" value="Cyclin-like_dom"/>
</dbReference>
<organism evidence="5 6">
    <name type="scientific">Rhodosorus marinus</name>
    <dbReference type="NCBI Taxonomy" id="101924"/>
    <lineage>
        <taxon>Eukaryota</taxon>
        <taxon>Rhodophyta</taxon>
        <taxon>Stylonematophyceae</taxon>
        <taxon>Stylonematales</taxon>
        <taxon>Stylonemataceae</taxon>
        <taxon>Rhodosorus</taxon>
    </lineage>
</organism>
<dbReference type="Gene3D" id="1.10.472.10">
    <property type="entry name" value="Cyclin-like"/>
    <property type="match status" value="2"/>
</dbReference>
<keyword evidence="6" id="KW-1185">Reference proteome</keyword>
<dbReference type="PANTHER" id="PTHR10026">
    <property type="entry name" value="CYCLIN"/>
    <property type="match status" value="1"/>
</dbReference>